<protein>
    <submittedName>
        <fullName evidence="2">BON domain-containing protein</fullName>
    </submittedName>
</protein>
<dbReference type="PROSITE" id="PS50914">
    <property type="entry name" value="BON"/>
    <property type="match status" value="1"/>
</dbReference>
<dbReference type="PROSITE" id="PS51257">
    <property type="entry name" value="PROKAR_LIPOPROTEIN"/>
    <property type="match status" value="1"/>
</dbReference>
<accession>A0ABD8B6N8</accession>
<dbReference type="Pfam" id="PF04972">
    <property type="entry name" value="BON"/>
    <property type="match status" value="2"/>
</dbReference>
<name>A0ABD8B6N8_9NEIS</name>
<keyword evidence="3" id="KW-1185">Reference proteome</keyword>
<dbReference type="PANTHER" id="PTHR34606">
    <property type="entry name" value="BON DOMAIN-CONTAINING PROTEIN"/>
    <property type="match status" value="1"/>
</dbReference>
<dbReference type="KEGG" id="ckh:LVJ77_09630"/>
<dbReference type="RefSeq" id="WP_027009485.1">
    <property type="nucleotide sequence ID" value="NZ_CP091521.1"/>
</dbReference>
<dbReference type="Proteomes" id="UP000831534">
    <property type="component" value="Chromosome"/>
</dbReference>
<reference evidence="2 3" key="1">
    <citation type="journal article" date="2022" name="Res Sq">
        <title>Evolution of multicellular longitudinally dividing oral cavity symbionts (Neisseriaceae).</title>
        <authorList>
            <person name="Nyongesa S."/>
            <person name="Weber P."/>
            <person name="Bernet E."/>
            <person name="Pullido F."/>
            <person name="Nieckarz M."/>
            <person name="Delaby M."/>
            <person name="Nieves C."/>
            <person name="Viehboeck T."/>
            <person name="Krause N."/>
            <person name="Rivera-Millot A."/>
            <person name="Nakamura A."/>
            <person name="Vischer N."/>
            <person name="VanNieuwenhze M."/>
            <person name="Brun Y."/>
            <person name="Cava F."/>
            <person name="Bulgheresi S."/>
            <person name="Veyrier F."/>
        </authorList>
    </citation>
    <scope>NUCLEOTIDE SEQUENCE [LARGE SCALE GENOMIC DNA]</scope>
    <source>
        <strain evidence="2 3">17694</strain>
    </source>
</reference>
<dbReference type="Gene3D" id="3.30.1340.30">
    <property type="match status" value="1"/>
</dbReference>
<dbReference type="InterPro" id="IPR051686">
    <property type="entry name" value="Lipoprotein_DolP"/>
</dbReference>
<dbReference type="AlphaFoldDB" id="A0ABD8B6N8"/>
<dbReference type="EMBL" id="CP091521">
    <property type="protein sequence ID" value="XHH49674.1"/>
    <property type="molecule type" value="Genomic_DNA"/>
</dbReference>
<proteinExistence type="predicted"/>
<sequence>MRPWKTGLQTAILATLVAAGLSGCAAALIGGGLAASSITDRRSAGSQADDQVMELHVKSKAQAILRRNSYGGFKPSVSVVSYNRRLLLLGQVATQADRQTVERIARAERSAAAVYNHINVATTARTAADISNDTSITARVRANLLNVQGVYPGHVKVVTYAGVTYVMGMLSPEQQAAVNQRVSTTPGVISVVTLYENYTESPY</sequence>
<organism evidence="2 3">
    <name type="scientific">Conchiformibius kuhniae</name>
    <dbReference type="NCBI Taxonomy" id="211502"/>
    <lineage>
        <taxon>Bacteria</taxon>
        <taxon>Pseudomonadati</taxon>
        <taxon>Pseudomonadota</taxon>
        <taxon>Betaproteobacteria</taxon>
        <taxon>Neisseriales</taxon>
        <taxon>Neisseriaceae</taxon>
        <taxon>Conchiformibius</taxon>
    </lineage>
</organism>
<evidence type="ECO:0000259" key="1">
    <source>
        <dbReference type="PROSITE" id="PS50914"/>
    </source>
</evidence>
<evidence type="ECO:0000313" key="2">
    <source>
        <dbReference type="EMBL" id="XHH49674.1"/>
    </source>
</evidence>
<dbReference type="InterPro" id="IPR007055">
    <property type="entry name" value="BON_dom"/>
</dbReference>
<evidence type="ECO:0000313" key="3">
    <source>
        <dbReference type="Proteomes" id="UP000831534"/>
    </source>
</evidence>
<dbReference type="PANTHER" id="PTHR34606:SF15">
    <property type="entry name" value="BON DOMAIN-CONTAINING PROTEIN"/>
    <property type="match status" value="1"/>
</dbReference>
<feature type="domain" description="BON" evidence="1">
    <location>
        <begin position="53"/>
        <end position="122"/>
    </location>
</feature>
<gene>
    <name evidence="2" type="ORF">LVJ77_09630</name>
</gene>